<sequence>MRQQGGFTLFEVLVALAIMAVALAALLRASGVAADNSEQMKQRMIATWEAQNQLALMQARREWPGPGLQEGEMQSDGRRLRWEREVSETPNGNFRKVILRVLQPGSQRYVLAEITGFVRSPEVQP</sequence>
<feature type="domain" description="Type II secretion system protein GspI C-terminal" evidence="10">
    <location>
        <begin position="40"/>
        <end position="119"/>
    </location>
</feature>
<evidence type="ECO:0000256" key="2">
    <source>
        <dbReference type="ARBA" id="ARBA00008358"/>
    </source>
</evidence>
<organism evidence="11 12">
    <name type="scientific">Vogesella aquatica</name>
    <dbReference type="NCBI Taxonomy" id="2984206"/>
    <lineage>
        <taxon>Bacteria</taxon>
        <taxon>Pseudomonadati</taxon>
        <taxon>Pseudomonadota</taxon>
        <taxon>Betaproteobacteria</taxon>
        <taxon>Neisseriales</taxon>
        <taxon>Chromobacteriaceae</taxon>
        <taxon>Vogesella</taxon>
    </lineage>
</organism>
<dbReference type="Pfam" id="PF07963">
    <property type="entry name" value="N_methyl"/>
    <property type="match status" value="1"/>
</dbReference>
<evidence type="ECO:0000256" key="9">
    <source>
        <dbReference type="RuleBase" id="RU368030"/>
    </source>
</evidence>
<keyword evidence="3" id="KW-1003">Cell membrane</keyword>
<reference evidence="11 12" key="1">
    <citation type="submission" date="2023-01" db="EMBL/GenBank/DDBJ databases">
        <title>Novel species of the genus Vogesella isolated from rivers.</title>
        <authorList>
            <person name="Lu H."/>
        </authorList>
    </citation>
    <scope>NUCLEOTIDE SEQUENCE [LARGE SCALE GENOMIC DNA]</scope>
    <source>
        <strain evidence="11 12">DC21W</strain>
    </source>
</reference>
<comment type="subunit">
    <text evidence="9">Type II secretion is composed of four main components: the outer membrane complex, the inner membrane complex, the cytoplasmic secretion ATPase and the periplasm-spanning pseudopilus.</text>
</comment>
<evidence type="ECO:0000256" key="7">
    <source>
        <dbReference type="ARBA" id="ARBA00022989"/>
    </source>
</evidence>
<keyword evidence="7" id="KW-1133">Transmembrane helix</keyword>
<dbReference type="InterPro" id="IPR003413">
    <property type="entry name" value="T2SS_GspI_C"/>
</dbReference>
<keyword evidence="5 9" id="KW-0997">Cell inner membrane</keyword>
<evidence type="ECO:0000256" key="5">
    <source>
        <dbReference type="ARBA" id="ARBA00022519"/>
    </source>
</evidence>
<dbReference type="Gene3D" id="3.30.1300.30">
    <property type="entry name" value="GSPII I/J protein-like"/>
    <property type="match status" value="1"/>
</dbReference>
<dbReference type="SUPFAM" id="SSF54523">
    <property type="entry name" value="Pili subunits"/>
    <property type="match status" value="1"/>
</dbReference>
<comment type="similarity">
    <text evidence="2 9">Belongs to the GSP I family.</text>
</comment>
<proteinExistence type="inferred from homology"/>
<evidence type="ECO:0000313" key="11">
    <source>
        <dbReference type="EMBL" id="MDC7717093.1"/>
    </source>
</evidence>
<dbReference type="NCBIfam" id="TIGR01707">
    <property type="entry name" value="gspI"/>
    <property type="match status" value="1"/>
</dbReference>
<dbReference type="PANTHER" id="PTHR38779:SF2">
    <property type="entry name" value="TYPE II SECRETION SYSTEM PROTEIN I-RELATED"/>
    <property type="match status" value="1"/>
</dbReference>
<keyword evidence="12" id="KW-1185">Reference proteome</keyword>
<dbReference type="EMBL" id="JAQQLF010000008">
    <property type="protein sequence ID" value="MDC7717093.1"/>
    <property type="molecule type" value="Genomic_DNA"/>
</dbReference>
<evidence type="ECO:0000259" key="10">
    <source>
        <dbReference type="Pfam" id="PF02501"/>
    </source>
</evidence>
<evidence type="ECO:0000256" key="1">
    <source>
        <dbReference type="ARBA" id="ARBA00004377"/>
    </source>
</evidence>
<dbReference type="Proteomes" id="UP001219956">
    <property type="component" value="Unassembled WGS sequence"/>
</dbReference>
<evidence type="ECO:0000256" key="8">
    <source>
        <dbReference type="ARBA" id="ARBA00023136"/>
    </source>
</evidence>
<keyword evidence="8" id="KW-0472">Membrane</keyword>
<evidence type="ECO:0000313" key="12">
    <source>
        <dbReference type="Proteomes" id="UP001219956"/>
    </source>
</evidence>
<dbReference type="RefSeq" id="WP_272751441.1">
    <property type="nucleotide sequence ID" value="NZ_JAQQLF010000008.1"/>
</dbReference>
<name>A0ABT5IY59_9NEIS</name>
<evidence type="ECO:0000256" key="3">
    <source>
        <dbReference type="ARBA" id="ARBA00022475"/>
    </source>
</evidence>
<accession>A0ABT5IY59</accession>
<gene>
    <name evidence="11" type="primary">gspI</name>
    <name evidence="11" type="ORF">PQU95_07665</name>
</gene>
<dbReference type="InterPro" id="IPR010052">
    <property type="entry name" value="T2SS_protein-GspI"/>
</dbReference>
<comment type="subcellular location">
    <subcellularLocation>
        <location evidence="1 9">Cell inner membrane</location>
        <topology evidence="1 9">Single-pass membrane protein</topology>
    </subcellularLocation>
</comment>
<dbReference type="InterPro" id="IPR045584">
    <property type="entry name" value="Pilin-like"/>
</dbReference>
<dbReference type="InterPro" id="IPR012902">
    <property type="entry name" value="N_methyl_site"/>
</dbReference>
<dbReference type="NCBIfam" id="TIGR02532">
    <property type="entry name" value="IV_pilin_GFxxxE"/>
    <property type="match status" value="1"/>
</dbReference>
<protein>
    <recommendedName>
        <fullName evidence="9">Type II secretion system protein I</fullName>
        <shortName evidence="9">T2SS minor pseudopilin I</shortName>
    </recommendedName>
</protein>
<comment type="PTM">
    <text evidence="9">Cleaved by prepilin peptidase.</text>
</comment>
<keyword evidence="6" id="KW-0812">Transmembrane</keyword>
<comment type="function">
    <text evidence="9">Component of the type II secretion system required for the energy-dependent secretion of extracellular factors such as proteases and toxins from the periplasm.</text>
</comment>
<keyword evidence="4 9" id="KW-0488">Methylation</keyword>
<comment type="caution">
    <text evidence="11">The sequence shown here is derived from an EMBL/GenBank/DDBJ whole genome shotgun (WGS) entry which is preliminary data.</text>
</comment>
<evidence type="ECO:0000256" key="6">
    <source>
        <dbReference type="ARBA" id="ARBA00022692"/>
    </source>
</evidence>
<dbReference type="Pfam" id="PF02501">
    <property type="entry name" value="T2SSI"/>
    <property type="match status" value="1"/>
</dbReference>
<dbReference type="PANTHER" id="PTHR38779">
    <property type="entry name" value="TYPE II SECRETION SYSTEM PROTEIN I-RELATED"/>
    <property type="match status" value="1"/>
</dbReference>
<evidence type="ECO:0000256" key="4">
    <source>
        <dbReference type="ARBA" id="ARBA00022481"/>
    </source>
</evidence>